<gene>
    <name evidence="1" type="primary">AVEN_57516_1</name>
    <name evidence="1" type="ORF">TNCT_187091</name>
</gene>
<name>A0A8X6FKC5_TRICU</name>
<dbReference type="OrthoDB" id="6509606at2759"/>
<accession>A0A8X6FKC5</accession>
<comment type="caution">
    <text evidence="1">The sequence shown here is derived from an EMBL/GenBank/DDBJ whole genome shotgun (WGS) entry which is preliminary data.</text>
</comment>
<sequence length="190" mass="21910">MITNVDGYPIYRQRNTNKGEQSFTKCINNADIDIDNCWVVPYSPLLSKTFNAHINIEFCKSVKSIKYICNSDEAVWRIFGFQIHERDPAVVHLTVHLENDQLVFFTNETVIDRAINPSKTTLNEFFELCNHADAFGAFARKLLYSEVPRYFLQGLKQKNGCPASKRFRVVESVQSKSKSTLKGYCRKKIN</sequence>
<evidence type="ECO:0000313" key="2">
    <source>
        <dbReference type="Proteomes" id="UP000887116"/>
    </source>
</evidence>
<dbReference type="Proteomes" id="UP000887116">
    <property type="component" value="Unassembled WGS sequence"/>
</dbReference>
<protein>
    <submittedName>
        <fullName evidence="1">Helitron_like_N domain-containing protein</fullName>
    </submittedName>
</protein>
<keyword evidence="2" id="KW-1185">Reference proteome</keyword>
<dbReference type="PANTHER" id="PTHR10492:SF57">
    <property type="entry name" value="ATP-DEPENDENT DNA HELICASE"/>
    <property type="match status" value="1"/>
</dbReference>
<reference evidence="1" key="1">
    <citation type="submission" date="2020-07" db="EMBL/GenBank/DDBJ databases">
        <title>Multicomponent nature underlies the extraordinary mechanical properties of spider dragline silk.</title>
        <authorList>
            <person name="Kono N."/>
            <person name="Nakamura H."/>
            <person name="Mori M."/>
            <person name="Yoshida Y."/>
            <person name="Ohtoshi R."/>
            <person name="Malay A.D."/>
            <person name="Moran D.A.P."/>
            <person name="Tomita M."/>
            <person name="Numata K."/>
            <person name="Arakawa K."/>
        </authorList>
    </citation>
    <scope>NUCLEOTIDE SEQUENCE</scope>
</reference>
<dbReference type="AlphaFoldDB" id="A0A8X6FKC5"/>
<dbReference type="PANTHER" id="PTHR10492">
    <property type="match status" value="1"/>
</dbReference>
<dbReference type="EMBL" id="BMAO01022524">
    <property type="protein sequence ID" value="GFQ82493.1"/>
    <property type="molecule type" value="Genomic_DNA"/>
</dbReference>
<evidence type="ECO:0000313" key="1">
    <source>
        <dbReference type="EMBL" id="GFQ82493.1"/>
    </source>
</evidence>
<organism evidence="1 2">
    <name type="scientific">Trichonephila clavata</name>
    <name type="common">Joro spider</name>
    <name type="synonym">Nephila clavata</name>
    <dbReference type="NCBI Taxonomy" id="2740835"/>
    <lineage>
        <taxon>Eukaryota</taxon>
        <taxon>Metazoa</taxon>
        <taxon>Ecdysozoa</taxon>
        <taxon>Arthropoda</taxon>
        <taxon>Chelicerata</taxon>
        <taxon>Arachnida</taxon>
        <taxon>Araneae</taxon>
        <taxon>Araneomorphae</taxon>
        <taxon>Entelegynae</taxon>
        <taxon>Araneoidea</taxon>
        <taxon>Nephilidae</taxon>
        <taxon>Trichonephila</taxon>
    </lineage>
</organism>
<proteinExistence type="predicted"/>